<evidence type="ECO:0000313" key="1">
    <source>
        <dbReference type="EMBL" id="MBI6882698.1"/>
    </source>
</evidence>
<accession>A0A8I1JI80</accession>
<dbReference type="EMBL" id="JAEHTE010000001">
    <property type="protein sequence ID" value="MBI6882698.1"/>
    <property type="molecule type" value="Genomic_DNA"/>
</dbReference>
<organism evidence="1 2">
    <name type="scientific">Pseudomonas putida</name>
    <name type="common">Arthrobacter siderocapsulatus</name>
    <dbReference type="NCBI Taxonomy" id="303"/>
    <lineage>
        <taxon>Bacteria</taxon>
        <taxon>Pseudomonadati</taxon>
        <taxon>Pseudomonadota</taxon>
        <taxon>Gammaproteobacteria</taxon>
        <taxon>Pseudomonadales</taxon>
        <taxon>Pseudomonadaceae</taxon>
        <taxon>Pseudomonas</taxon>
    </lineage>
</organism>
<comment type="caution">
    <text evidence="1">The sequence shown here is derived from an EMBL/GenBank/DDBJ whole genome shotgun (WGS) entry which is preliminary data.</text>
</comment>
<proteinExistence type="predicted"/>
<sequence length="295" mass="32990">MSSSWKDYVGFESITYAVVNADEKAWNQLYFDLGSLILDSGERINFDDPGLQTFFRAISLESAGPETRLNDLTEGLRRWNSHHSILGPGQYDTTLIEAFREACADQGWAEVDTLMETLYSVTPSRAFECVRTLIDPEDTGVNGKTCYSISLGVSAPRASHRYHDFLDKWRVLGSTPEFALRYLHNVLKAQYTSVMEGVWAYQDGRIAPSVEPQGTFLADLATKGIPDEVVLKKNGKAYARIEVRPLLDGDGFGIRWEKAKFPVNEKATVLAVAAIAPDREARRIRAEILQDDLGM</sequence>
<dbReference type="RefSeq" id="WP_198746306.1">
    <property type="nucleotide sequence ID" value="NZ_JAEHTE010000001.1"/>
</dbReference>
<gene>
    <name evidence="1" type="ORF">JEU22_02125</name>
</gene>
<protein>
    <submittedName>
        <fullName evidence="1">Uncharacterized protein</fullName>
    </submittedName>
</protein>
<dbReference type="AlphaFoldDB" id="A0A8I1JI80"/>
<name>A0A8I1JI80_PSEPU</name>
<evidence type="ECO:0000313" key="2">
    <source>
        <dbReference type="Proteomes" id="UP000637061"/>
    </source>
</evidence>
<dbReference type="Proteomes" id="UP000637061">
    <property type="component" value="Unassembled WGS sequence"/>
</dbReference>
<reference evidence="1" key="1">
    <citation type="submission" date="2020-12" db="EMBL/GenBank/DDBJ databases">
        <title>Enhanced detection system for hospital associated transmission using whole genome sequencing surveillance.</title>
        <authorList>
            <person name="Harrison L.H."/>
            <person name="Van Tyne D."/>
            <person name="Marsh J.W."/>
            <person name="Griffith M.P."/>
            <person name="Snyder D.J."/>
            <person name="Cooper V.S."/>
            <person name="Mustapha M."/>
        </authorList>
    </citation>
    <scope>NUCLEOTIDE SEQUENCE</scope>
    <source>
        <strain evidence="1">PSB00042</strain>
    </source>
</reference>